<dbReference type="EMBL" id="BMAC01000433">
    <property type="protein sequence ID" value="GFP96340.1"/>
    <property type="molecule type" value="Genomic_DNA"/>
</dbReference>
<dbReference type="OrthoDB" id="5835829at2759"/>
<protein>
    <submittedName>
        <fullName evidence="1">UDP-glycosyltransferase 89a2</fullName>
    </submittedName>
</protein>
<dbReference type="Proteomes" id="UP000653305">
    <property type="component" value="Unassembled WGS sequence"/>
</dbReference>
<evidence type="ECO:0000313" key="1">
    <source>
        <dbReference type="EMBL" id="GFP96340.1"/>
    </source>
</evidence>
<accession>A0A830C9T1</accession>
<gene>
    <name evidence="1" type="ORF">PHJA_001778100</name>
</gene>
<proteinExistence type="predicted"/>
<reference evidence="1" key="1">
    <citation type="submission" date="2020-07" db="EMBL/GenBank/DDBJ databases">
        <title>Ethylene signaling mediates host invasion by parasitic plants.</title>
        <authorList>
            <person name="Yoshida S."/>
        </authorList>
    </citation>
    <scope>NUCLEOTIDE SEQUENCE</scope>
    <source>
        <strain evidence="1">Okayama</strain>
    </source>
</reference>
<organism evidence="1 2">
    <name type="scientific">Phtheirospermum japonicum</name>
    <dbReference type="NCBI Taxonomy" id="374723"/>
    <lineage>
        <taxon>Eukaryota</taxon>
        <taxon>Viridiplantae</taxon>
        <taxon>Streptophyta</taxon>
        <taxon>Embryophyta</taxon>
        <taxon>Tracheophyta</taxon>
        <taxon>Spermatophyta</taxon>
        <taxon>Magnoliopsida</taxon>
        <taxon>eudicotyledons</taxon>
        <taxon>Gunneridae</taxon>
        <taxon>Pentapetalae</taxon>
        <taxon>asterids</taxon>
        <taxon>lamiids</taxon>
        <taxon>Lamiales</taxon>
        <taxon>Orobanchaceae</taxon>
        <taxon>Orobanchaceae incertae sedis</taxon>
        <taxon>Phtheirospermum</taxon>
    </lineage>
</organism>
<keyword evidence="1" id="KW-0808">Transferase</keyword>
<dbReference type="SUPFAM" id="SSF53756">
    <property type="entry name" value="UDP-Glycosyltransferase/glycogen phosphorylase"/>
    <property type="match status" value="1"/>
</dbReference>
<sequence>MMGGVMILGWPMEADQFVNVKLLVEYKGAAVVVCQGGEMVPDSDELAWKIVESMHGDDGLLFFVFLVGFWG</sequence>
<dbReference type="Gene3D" id="3.40.50.2000">
    <property type="entry name" value="Glycogen Phosphorylase B"/>
    <property type="match status" value="1"/>
</dbReference>
<evidence type="ECO:0000313" key="2">
    <source>
        <dbReference type="Proteomes" id="UP000653305"/>
    </source>
</evidence>
<dbReference type="AlphaFoldDB" id="A0A830C9T1"/>
<dbReference type="GO" id="GO:0016740">
    <property type="term" value="F:transferase activity"/>
    <property type="evidence" value="ECO:0007669"/>
    <property type="project" value="UniProtKB-KW"/>
</dbReference>
<name>A0A830C9T1_9LAMI</name>
<keyword evidence="2" id="KW-1185">Reference proteome</keyword>
<comment type="caution">
    <text evidence="1">The sequence shown here is derived from an EMBL/GenBank/DDBJ whole genome shotgun (WGS) entry which is preliminary data.</text>
</comment>